<dbReference type="InterPro" id="IPR011059">
    <property type="entry name" value="Metal-dep_hydrolase_composite"/>
</dbReference>
<dbReference type="AlphaFoldDB" id="A0A7C4ENP8"/>
<accession>A0A7C4ENP8</accession>
<dbReference type="GO" id="GO:0016810">
    <property type="term" value="F:hydrolase activity, acting on carbon-nitrogen (but not peptide) bonds"/>
    <property type="evidence" value="ECO:0007669"/>
    <property type="project" value="InterPro"/>
</dbReference>
<dbReference type="EMBL" id="DSRP01000715">
    <property type="protein sequence ID" value="HGG93316.1"/>
    <property type="molecule type" value="Genomic_DNA"/>
</dbReference>
<comment type="caution">
    <text evidence="3">The sequence shown here is derived from an EMBL/GenBank/DDBJ whole genome shotgun (WGS) entry which is preliminary data.</text>
</comment>
<dbReference type="Pfam" id="PF01979">
    <property type="entry name" value="Amidohydro_1"/>
    <property type="match status" value="1"/>
</dbReference>
<organism evidence="3">
    <name type="scientific">Fundidesulfovibrio putealis</name>
    <dbReference type="NCBI Taxonomy" id="270496"/>
    <lineage>
        <taxon>Bacteria</taxon>
        <taxon>Pseudomonadati</taxon>
        <taxon>Thermodesulfobacteriota</taxon>
        <taxon>Desulfovibrionia</taxon>
        <taxon>Desulfovibrionales</taxon>
        <taxon>Desulfovibrionaceae</taxon>
        <taxon>Fundidesulfovibrio</taxon>
    </lineage>
</organism>
<keyword evidence="1 3" id="KW-0378">Hydrolase</keyword>
<proteinExistence type="predicted"/>
<evidence type="ECO:0000259" key="2">
    <source>
        <dbReference type="Pfam" id="PF01979"/>
    </source>
</evidence>
<dbReference type="Gene3D" id="3.20.20.140">
    <property type="entry name" value="Metal-dependent hydrolases"/>
    <property type="match status" value="1"/>
</dbReference>
<evidence type="ECO:0000256" key="1">
    <source>
        <dbReference type="ARBA" id="ARBA00022801"/>
    </source>
</evidence>
<protein>
    <submittedName>
        <fullName evidence="3">Amidohydrolase</fullName>
    </submittedName>
</protein>
<dbReference type="InterPro" id="IPR050287">
    <property type="entry name" value="MTA/SAH_deaminase"/>
</dbReference>
<evidence type="ECO:0000313" key="3">
    <source>
        <dbReference type="EMBL" id="HGG93316.1"/>
    </source>
</evidence>
<dbReference type="SUPFAM" id="SSF51556">
    <property type="entry name" value="Metallo-dependent hydrolases"/>
    <property type="match status" value="1"/>
</dbReference>
<name>A0A7C4ENP8_9BACT</name>
<sequence>MTLYLTNALWLDPAATTLRETALAVDRGPLGAVTPVERAPAGAASLDCQGMLVTRALACGHHHVYSALARGMPPALHAPANFPEILANIWWRLDRRLDRDMIEASALATACACAKCGVTFVVDHHSSPNAVGGSLGLIAQAFDRVGLGHLLCYEISGRDGPDAAQAGLEETDAYLGSGRRGHVGLHASFTVDDELLGRAVDLARAHGAGIHMHAAEDASDQEHCRAAYGKRVIERLKDAGVLDAPGTILAHCIHLDQRERELLRASTAWIAQNTQSNQNNAVGLGSYADLGPRVMLGTDGMHSDMLSSLRASYLAGQGTEGLSPRAALRRLRATHALAAFCAAPGGGDNHLVVLDYDTPTDVTPDNFAAHAVYGLDARHVRHVVAQGRVIVRDRRLESVDEAEVLAFAREQARRLWDRLRDGRP</sequence>
<dbReference type="InterPro" id="IPR006680">
    <property type="entry name" value="Amidohydro-rel"/>
</dbReference>
<dbReference type="PANTHER" id="PTHR43794:SF11">
    <property type="entry name" value="AMIDOHYDROLASE-RELATED DOMAIN-CONTAINING PROTEIN"/>
    <property type="match status" value="1"/>
</dbReference>
<dbReference type="InterPro" id="IPR032466">
    <property type="entry name" value="Metal_Hydrolase"/>
</dbReference>
<dbReference type="PANTHER" id="PTHR43794">
    <property type="entry name" value="AMINOHYDROLASE SSNA-RELATED"/>
    <property type="match status" value="1"/>
</dbReference>
<dbReference type="SUPFAM" id="SSF51338">
    <property type="entry name" value="Composite domain of metallo-dependent hydrolases"/>
    <property type="match status" value="1"/>
</dbReference>
<gene>
    <name evidence="3" type="ORF">ENR59_10265</name>
</gene>
<dbReference type="Gene3D" id="2.30.40.10">
    <property type="entry name" value="Urease, subunit C, domain 1"/>
    <property type="match status" value="1"/>
</dbReference>
<reference evidence="3" key="1">
    <citation type="journal article" date="2020" name="mSystems">
        <title>Genome- and Community-Level Interaction Insights into Carbon Utilization and Element Cycling Functions of Hydrothermarchaeota in Hydrothermal Sediment.</title>
        <authorList>
            <person name="Zhou Z."/>
            <person name="Liu Y."/>
            <person name="Xu W."/>
            <person name="Pan J."/>
            <person name="Luo Z.H."/>
            <person name="Li M."/>
        </authorList>
    </citation>
    <scope>NUCLEOTIDE SEQUENCE [LARGE SCALE GENOMIC DNA]</scope>
    <source>
        <strain evidence="3">SpSt-413</strain>
    </source>
</reference>
<feature type="domain" description="Amidohydrolase-related" evidence="2">
    <location>
        <begin position="57"/>
        <end position="329"/>
    </location>
</feature>